<dbReference type="InterPro" id="IPR019734">
    <property type="entry name" value="TPR_rpt"/>
</dbReference>
<dbReference type="AlphaFoldDB" id="A0A1G7GJG0"/>
<dbReference type="InterPro" id="IPR011990">
    <property type="entry name" value="TPR-like_helical_dom_sf"/>
</dbReference>
<dbReference type="OrthoDB" id="6193797at2"/>
<keyword evidence="1" id="KW-0802">TPR repeat</keyword>
<dbReference type="PROSITE" id="PS50005">
    <property type="entry name" value="TPR"/>
    <property type="match status" value="1"/>
</dbReference>
<sequence length="650" mass="73264">MINGAIVTNMAEINAFVGHSFLPEDEAVVRKFTDFFDQIAKSHNFDWVHATDPRPDEVAFKVLDLIEGRNLFIGICTPNECVAKDNKFNSSRFGKRLKIEKEDLQTKTSDWIIQEIGLAIGRKMKIIILLQRGVRQPGSLQGNIEYIPFDRDAIEKSFSSILGMITNMQGSRVGRARASLSEGIASGEDHEEVVDHGIEDPNATWGEWKFEFEYFKAAIVGDQERAKVISEAWLGRVGSNSEAAAVWDASCHLNKTRYTDENRLPEIKLIADKYPDNPKIQENLAQAYEHFEDYKRAKEHFQSALDNSESKQEKRGALANLARVYQTLGDKDGVETTISEMRSLVESSEDEKFLISTLEQLPAWHDENKILKLALMERELEIDPADTQKRFQLAYAHSENDNNSLTMYHYEKIPYAQRDPTTWNNLGVVYQSFSLSGMSVSAYQAAANQGETLAMSNLSERLMSAGFLKEAQNELQRAKDIDSAHENVAISQVRLDAIPSDEKKNKANKLEGAPELSQFLSAVGHFIWQTMPSEIGKTWIDNEVSLVVSKENDRVVAKGSYQRNQTDNAFAMTGSAEKSPDIYDVTVSGQFIGSVLVGEYTSERRWNKLSSVSLFGSLSNKQDFLAIFDPERSTLRCLVGKDLKEFEVRD</sequence>
<name>A0A1G7GJG0_9RHOB</name>
<dbReference type="Gene3D" id="1.25.40.10">
    <property type="entry name" value="Tetratricopeptide repeat domain"/>
    <property type="match status" value="2"/>
</dbReference>
<dbReference type="SUPFAM" id="SSF48452">
    <property type="entry name" value="TPR-like"/>
    <property type="match status" value="1"/>
</dbReference>
<gene>
    <name evidence="2" type="ORF">SAMN04488117_101592</name>
</gene>
<protein>
    <submittedName>
        <fullName evidence="2">Uncharacterized protein</fullName>
    </submittedName>
</protein>
<dbReference type="SUPFAM" id="SSF81901">
    <property type="entry name" value="HCP-like"/>
    <property type="match status" value="1"/>
</dbReference>
<dbReference type="EMBL" id="FNBL01000001">
    <property type="protein sequence ID" value="SDE88241.1"/>
    <property type="molecule type" value="Genomic_DNA"/>
</dbReference>
<reference evidence="2 3" key="1">
    <citation type="submission" date="2016-10" db="EMBL/GenBank/DDBJ databases">
        <authorList>
            <person name="de Groot N.N."/>
        </authorList>
    </citation>
    <scope>NUCLEOTIDE SEQUENCE [LARGE SCALE GENOMIC DNA]</scope>
    <source>
        <strain evidence="2 3">DSM 27375</strain>
    </source>
</reference>
<dbReference type="RefSeq" id="WP_074640856.1">
    <property type="nucleotide sequence ID" value="NZ_FNBL01000001.1"/>
</dbReference>
<proteinExistence type="predicted"/>
<feature type="repeat" description="TPR" evidence="1">
    <location>
        <begin position="278"/>
        <end position="311"/>
    </location>
</feature>
<evidence type="ECO:0000313" key="3">
    <source>
        <dbReference type="Proteomes" id="UP000182284"/>
    </source>
</evidence>
<evidence type="ECO:0000256" key="1">
    <source>
        <dbReference type="PROSITE-ProRule" id="PRU00339"/>
    </source>
</evidence>
<accession>A0A1G7GJG0</accession>
<organism evidence="2 3">
    <name type="scientific">Celeribacter baekdonensis</name>
    <dbReference type="NCBI Taxonomy" id="875171"/>
    <lineage>
        <taxon>Bacteria</taxon>
        <taxon>Pseudomonadati</taxon>
        <taxon>Pseudomonadota</taxon>
        <taxon>Alphaproteobacteria</taxon>
        <taxon>Rhodobacterales</taxon>
        <taxon>Roseobacteraceae</taxon>
        <taxon>Celeribacter</taxon>
    </lineage>
</organism>
<dbReference type="Proteomes" id="UP000182284">
    <property type="component" value="Unassembled WGS sequence"/>
</dbReference>
<evidence type="ECO:0000313" key="2">
    <source>
        <dbReference type="EMBL" id="SDE88241.1"/>
    </source>
</evidence>